<reference evidence="1 2" key="1">
    <citation type="journal article" date="2013" name="Nature">
        <title>Anaerobic oxidation of methane coupled to nitrate reduction in a novel archaeal lineage.</title>
        <authorList>
            <person name="Haroon M.F."/>
            <person name="Hu S."/>
            <person name="Shi Y."/>
            <person name="Imelfort M."/>
            <person name="Keller J."/>
            <person name="Hugenholtz P."/>
            <person name="Yuan Z."/>
            <person name="Tyson G.W."/>
        </authorList>
    </citation>
    <scope>NUCLEOTIDE SEQUENCE [LARGE SCALE GENOMIC DNA]</scope>
    <source>
        <strain evidence="1 2">ANME-2d</strain>
    </source>
</reference>
<name>A0A062V4Q7_9EURY</name>
<dbReference type="AlphaFoldDB" id="A0A062V4Q7"/>
<dbReference type="EMBL" id="JMIY01000003">
    <property type="protein sequence ID" value="KCZ72317.1"/>
    <property type="molecule type" value="Genomic_DNA"/>
</dbReference>
<sequence length="45" mass="5513">MRLYFPIRQEIIILKLDKNLRYEVNSRAENCIKYLNIFNLVQVAR</sequence>
<comment type="caution">
    <text evidence="1">The sequence shown here is derived from an EMBL/GenBank/DDBJ whole genome shotgun (WGS) entry which is preliminary data.</text>
</comment>
<accession>A0A062V4Q7</accession>
<evidence type="ECO:0000313" key="2">
    <source>
        <dbReference type="Proteomes" id="UP000027153"/>
    </source>
</evidence>
<dbReference type="Proteomes" id="UP000027153">
    <property type="component" value="Unassembled WGS sequence"/>
</dbReference>
<gene>
    <name evidence="1" type="ORF">ANME2D_01723</name>
</gene>
<evidence type="ECO:0000313" key="1">
    <source>
        <dbReference type="EMBL" id="KCZ72317.1"/>
    </source>
</evidence>
<protein>
    <submittedName>
        <fullName evidence="1">Uncharacterized protein</fullName>
    </submittedName>
</protein>
<proteinExistence type="predicted"/>
<keyword evidence="2" id="KW-1185">Reference proteome</keyword>
<organism evidence="1 2">
    <name type="scientific">Candidatus Methanoperedens nitratireducens</name>
    <dbReference type="NCBI Taxonomy" id="1392998"/>
    <lineage>
        <taxon>Archaea</taxon>
        <taxon>Methanobacteriati</taxon>
        <taxon>Methanobacteriota</taxon>
        <taxon>Stenosarchaea group</taxon>
        <taxon>Methanomicrobia</taxon>
        <taxon>Methanosarcinales</taxon>
        <taxon>ANME-2 cluster</taxon>
        <taxon>Candidatus Methanoperedentaceae</taxon>
        <taxon>Candidatus Methanoperedens</taxon>
    </lineage>
</organism>